<gene>
    <name evidence="3" type="ORF">TVAG_364950</name>
</gene>
<reference evidence="3" key="2">
    <citation type="journal article" date="2007" name="Science">
        <title>Draft genome sequence of the sexually transmitted pathogen Trichomonas vaginalis.</title>
        <authorList>
            <person name="Carlton J.M."/>
            <person name="Hirt R.P."/>
            <person name="Silva J.C."/>
            <person name="Delcher A.L."/>
            <person name="Schatz M."/>
            <person name="Zhao Q."/>
            <person name="Wortman J.R."/>
            <person name="Bidwell S.L."/>
            <person name="Alsmark U.C.M."/>
            <person name="Besteiro S."/>
            <person name="Sicheritz-Ponten T."/>
            <person name="Noel C.J."/>
            <person name="Dacks J.B."/>
            <person name="Foster P.G."/>
            <person name="Simillion C."/>
            <person name="Van de Peer Y."/>
            <person name="Miranda-Saavedra D."/>
            <person name="Barton G.J."/>
            <person name="Westrop G.D."/>
            <person name="Mueller S."/>
            <person name="Dessi D."/>
            <person name="Fiori P.L."/>
            <person name="Ren Q."/>
            <person name="Paulsen I."/>
            <person name="Zhang H."/>
            <person name="Bastida-Corcuera F.D."/>
            <person name="Simoes-Barbosa A."/>
            <person name="Brown M.T."/>
            <person name="Hayes R.D."/>
            <person name="Mukherjee M."/>
            <person name="Okumura C.Y."/>
            <person name="Schneider R."/>
            <person name="Smith A.J."/>
            <person name="Vanacova S."/>
            <person name="Villalvazo M."/>
            <person name="Haas B.J."/>
            <person name="Pertea M."/>
            <person name="Feldblyum T.V."/>
            <person name="Utterback T.R."/>
            <person name="Shu C.L."/>
            <person name="Osoegawa K."/>
            <person name="de Jong P.J."/>
            <person name="Hrdy I."/>
            <person name="Horvathova L."/>
            <person name="Zubacova Z."/>
            <person name="Dolezal P."/>
            <person name="Malik S.B."/>
            <person name="Logsdon J.M. Jr."/>
            <person name="Henze K."/>
            <person name="Gupta A."/>
            <person name="Wang C.C."/>
            <person name="Dunne R.L."/>
            <person name="Upcroft J.A."/>
            <person name="Upcroft P."/>
            <person name="White O."/>
            <person name="Salzberg S.L."/>
            <person name="Tang P."/>
            <person name="Chiu C.-H."/>
            <person name="Lee Y.-S."/>
            <person name="Embley T.M."/>
            <person name="Coombs G.H."/>
            <person name="Mottram J.C."/>
            <person name="Tachezy J."/>
            <person name="Fraser-Liggett C.M."/>
            <person name="Johnson P.J."/>
        </authorList>
    </citation>
    <scope>NUCLEOTIDE SEQUENCE [LARGE SCALE GENOMIC DNA]</scope>
    <source>
        <strain evidence="3">G3</strain>
    </source>
</reference>
<evidence type="ECO:0000256" key="1">
    <source>
        <dbReference type="SAM" id="MobiDB-lite"/>
    </source>
</evidence>
<sequence>MAYLAQDNINWLNCVQDQPIYIRYTINGSPNEGYGKIVYIKPGAEYTYIGLEENRLVLPGHVLDEEDLNPFIPKIETDPTMTIYYEGFEMIHSSTPFSLKINNEIMSRYDDDRVKLFNFVDNDGTSMVKNGVTFPYTYQVSFNSLIWVETIHLPVANNKQMIGEMVITFDGEEVFRGTYNSAESQDIQLPHPKRGEVCIIQILGNTLGNYVSISELMFKLNVTTSRNIIPATHSKIERNGPGISLTTEGVYYNGKGLKLNAGDRVKFRVLLNETGDSIGFVGDKKYDAGQFDVYVDGVLHGQGDGSQISTKEYTDLGGFSNRLFLVLLYGIRDLQPNHSYLIEIVCKTKFITFSGFLADGQIIDVILPTSMPTPVETPYVTSIETPVETVAQTMFETPYSTIEETPFVTMFETPYETVFQTEMLTLFETVFETPYLTNEETVYQTFAETPYETNVETVSQTAEETPYGSVFETPFESAHETPYLTNDETPYITEFETPYETAYETPFVTQKETSFETPFETPYDTKFLTPFETAFQTENETPFISPYLTEKETAFETPFESPYLTESETAFETPFNTASQTAFETPFNSVFQTAFETPFESPYLTQSETKLETPYNTPFGSPEQSAIPITEVPPVIKSEEESSQANNEDVKKDDNQGSGKLNKTALYAGIGAGGVAAIVIIAIVVILILKFKKPAATAYVGEDLECETQDSFDSSNDMANMTQERLASTIEDALNI</sequence>
<protein>
    <submittedName>
        <fullName evidence="3">Uncharacterized protein</fullName>
    </submittedName>
</protein>
<evidence type="ECO:0000313" key="4">
    <source>
        <dbReference type="Proteomes" id="UP000001542"/>
    </source>
</evidence>
<feature type="region of interest" description="Disordered" evidence="1">
    <location>
        <begin position="638"/>
        <end position="658"/>
    </location>
</feature>
<dbReference type="PANTHER" id="PTHR46155:SF1">
    <property type="entry name" value="BIFUNCTIONAL INHIBITOR_LIPID-TRANSFER PROTEIN_SEED STORAGE 2S ALBUMIN SUPERFAMILY PROTEIN"/>
    <property type="match status" value="1"/>
</dbReference>
<dbReference type="Proteomes" id="UP000001542">
    <property type="component" value="Unassembled WGS sequence"/>
</dbReference>
<keyword evidence="4" id="KW-1185">Reference proteome</keyword>
<dbReference type="AlphaFoldDB" id="A2FU46"/>
<keyword evidence="2" id="KW-1133">Transmembrane helix</keyword>
<reference evidence="3" key="1">
    <citation type="submission" date="2006-10" db="EMBL/GenBank/DDBJ databases">
        <authorList>
            <person name="Amadeo P."/>
            <person name="Zhao Q."/>
            <person name="Wortman J."/>
            <person name="Fraser-Liggett C."/>
            <person name="Carlton J."/>
        </authorList>
    </citation>
    <scope>NUCLEOTIDE SEQUENCE</scope>
    <source>
        <strain evidence="3">G3</strain>
    </source>
</reference>
<dbReference type="VEuPathDB" id="TrichDB:TVAGG3_0910400"/>
<name>A2FU46_TRIV3</name>
<dbReference type="VEuPathDB" id="TrichDB:TVAGG3_0661590"/>
<organism evidence="3 4">
    <name type="scientific">Trichomonas vaginalis (strain ATCC PRA-98 / G3)</name>
    <dbReference type="NCBI Taxonomy" id="412133"/>
    <lineage>
        <taxon>Eukaryota</taxon>
        <taxon>Metamonada</taxon>
        <taxon>Parabasalia</taxon>
        <taxon>Trichomonadida</taxon>
        <taxon>Trichomonadidae</taxon>
        <taxon>Trichomonas</taxon>
    </lineage>
</organism>
<dbReference type="OrthoDB" id="6371754at2759"/>
<proteinExistence type="predicted"/>
<dbReference type="PANTHER" id="PTHR46155">
    <property type="entry name" value="BIFUNCTIONAL INHIBITOR/LIPID-TRANSFER PROTEIN/SEED STORAGE 2S ALBUMIN SUPERFAMILY PROTEIN"/>
    <property type="match status" value="1"/>
</dbReference>
<dbReference type="VEuPathDB" id="TrichDB:TVAG_364950"/>
<dbReference type="EMBL" id="DS114026">
    <property type="protein sequence ID" value="EAX91568.1"/>
    <property type="molecule type" value="Genomic_DNA"/>
</dbReference>
<feature type="transmembrane region" description="Helical" evidence="2">
    <location>
        <begin position="665"/>
        <end position="689"/>
    </location>
</feature>
<dbReference type="InParanoid" id="A2FU46"/>
<evidence type="ECO:0000313" key="3">
    <source>
        <dbReference type="EMBL" id="EAX91568.1"/>
    </source>
</evidence>
<accession>A2FU46</accession>
<evidence type="ECO:0000256" key="2">
    <source>
        <dbReference type="SAM" id="Phobius"/>
    </source>
</evidence>
<keyword evidence="2" id="KW-0472">Membrane</keyword>
<keyword evidence="2" id="KW-0812">Transmembrane</keyword>